<accession>A0A6A0A5H3</accession>
<feature type="region of interest" description="Disordered" evidence="1">
    <location>
        <begin position="381"/>
        <end position="433"/>
    </location>
</feature>
<name>A0A6A0A5H3_HAELA</name>
<feature type="region of interest" description="Disordered" evidence="1">
    <location>
        <begin position="120"/>
        <end position="156"/>
    </location>
</feature>
<dbReference type="InterPro" id="IPR007021">
    <property type="entry name" value="DUF659"/>
</dbReference>
<proteinExistence type="predicted"/>
<feature type="domain" description="DUF659" evidence="2">
    <location>
        <begin position="203"/>
        <end position="350"/>
    </location>
</feature>
<dbReference type="PANTHER" id="PTHR32166">
    <property type="entry name" value="OSJNBA0013A04.12 PROTEIN"/>
    <property type="match status" value="1"/>
</dbReference>
<evidence type="ECO:0000256" key="1">
    <source>
        <dbReference type="SAM" id="MobiDB-lite"/>
    </source>
</evidence>
<dbReference type="Pfam" id="PF04937">
    <property type="entry name" value="DUF659"/>
    <property type="match status" value="1"/>
</dbReference>
<dbReference type="SUPFAM" id="SSF53098">
    <property type="entry name" value="Ribonuclease H-like"/>
    <property type="match status" value="1"/>
</dbReference>
<organism evidence="3 4">
    <name type="scientific">Haematococcus lacustris</name>
    <name type="common">Green alga</name>
    <name type="synonym">Haematococcus pluvialis</name>
    <dbReference type="NCBI Taxonomy" id="44745"/>
    <lineage>
        <taxon>Eukaryota</taxon>
        <taxon>Viridiplantae</taxon>
        <taxon>Chlorophyta</taxon>
        <taxon>core chlorophytes</taxon>
        <taxon>Chlorophyceae</taxon>
        <taxon>CS clade</taxon>
        <taxon>Chlamydomonadales</taxon>
        <taxon>Haematococcaceae</taxon>
        <taxon>Haematococcus</taxon>
    </lineage>
</organism>
<sequence>MSDPASCQARAAPAGSGQPLGQAVLAYNSTIRYDPPGPGELPARYVMGRISAFHAAVWDTVHREESPSKSAWQVTCKRCPWKASITSVTRVAQHISGSSTDVKKCPAPDPEMVQLVRHHNAASASAASSNHKRRGEDDMEPSPTRQRASRNASQEVVTKEMIDNTLTDLMTREWGVPLHILRGDGLAKFFRLLGLYPGTYTPPSCEHMQTVLVPKALQRLDSELAPMRAERASYGCSISFNGYTDESGRTMLNATVTTPSGSMLESAMDTDNKKMTSVYLKEKLKSVILHVGVEDVVAVFSDNAANCVAAGKMLEEDEELRVFSIPCGSDTLDLLLEDIGKLLWSAWTITLTKGLVHFVRAQPAVTGLFRTIATEMAASNQLPSHAQPPDGARSPQPGGALADREQLPSGRGQLPNGEASRQQAGAHRGPAARSAALAEVVPQAAAPGVTVTAYKPLHRLYPGETRYRSVLAMCQWVLDTHLALQAMVSDPRWAEWQAAADRATREAAAKTKDLVLGQAGKHSATWLLHVRQLVSIMKPICVVLRMMDSSQPTISKVWFAVKRMEQDIKAAVVEHNIPDADQILEAVQRRTNMLLRPLHGAAALLDPEYRQHFTMRGESSAGRLDFQAVLPDFKKVAEKLSPSSAAECVMQLPSYLHGTDALAAVTAKSMPPHQWHEMHTGGALGALAMKVTSQVASATSCNSAWSSYGFVHSSHRNRLTASNAEMLTQLYFNSRLLKRAGKGAASKAQEWPRLLAVNEDALEVAVEADLAKETARVAALEAEAVALALSP</sequence>
<dbReference type="PANTHER" id="PTHR32166:SF123">
    <property type="entry name" value="BED-TYPE DOMAIN-CONTAINING PROTEIN"/>
    <property type="match status" value="1"/>
</dbReference>
<dbReference type="Proteomes" id="UP000485058">
    <property type="component" value="Unassembled WGS sequence"/>
</dbReference>
<dbReference type="InterPro" id="IPR012337">
    <property type="entry name" value="RNaseH-like_sf"/>
</dbReference>
<protein>
    <recommendedName>
        <fullName evidence="2">DUF659 domain-containing protein</fullName>
    </recommendedName>
</protein>
<evidence type="ECO:0000313" key="3">
    <source>
        <dbReference type="EMBL" id="GFH27752.1"/>
    </source>
</evidence>
<reference evidence="3 4" key="1">
    <citation type="submission" date="2020-02" db="EMBL/GenBank/DDBJ databases">
        <title>Draft genome sequence of Haematococcus lacustris strain NIES-144.</title>
        <authorList>
            <person name="Morimoto D."/>
            <person name="Nakagawa S."/>
            <person name="Yoshida T."/>
            <person name="Sawayama S."/>
        </authorList>
    </citation>
    <scope>NUCLEOTIDE SEQUENCE [LARGE SCALE GENOMIC DNA]</scope>
    <source>
        <strain evidence="3 4">NIES-144</strain>
    </source>
</reference>
<dbReference type="EMBL" id="BLLF01003602">
    <property type="protein sequence ID" value="GFH27752.1"/>
    <property type="molecule type" value="Genomic_DNA"/>
</dbReference>
<comment type="caution">
    <text evidence="3">The sequence shown here is derived from an EMBL/GenBank/DDBJ whole genome shotgun (WGS) entry which is preliminary data.</text>
</comment>
<evidence type="ECO:0000313" key="4">
    <source>
        <dbReference type="Proteomes" id="UP000485058"/>
    </source>
</evidence>
<dbReference type="AlphaFoldDB" id="A0A6A0A5H3"/>
<gene>
    <name evidence="3" type="ORF">HaLaN_26127</name>
</gene>
<evidence type="ECO:0000259" key="2">
    <source>
        <dbReference type="Pfam" id="PF04937"/>
    </source>
</evidence>
<feature type="compositionally biased region" description="Polar residues" evidence="1">
    <location>
        <begin position="143"/>
        <end position="156"/>
    </location>
</feature>
<keyword evidence="4" id="KW-1185">Reference proteome</keyword>